<proteinExistence type="predicted"/>
<organism evidence="1 2">
    <name type="scientific">Pandoraea terrae</name>
    <dbReference type="NCBI Taxonomy" id="1537710"/>
    <lineage>
        <taxon>Bacteria</taxon>
        <taxon>Pseudomonadati</taxon>
        <taxon>Pseudomonadota</taxon>
        <taxon>Betaproteobacteria</taxon>
        <taxon>Burkholderiales</taxon>
        <taxon>Burkholderiaceae</taxon>
        <taxon>Pandoraea</taxon>
    </lineage>
</organism>
<dbReference type="EMBL" id="CABPRZ010000006">
    <property type="protein sequence ID" value="VVD97127.1"/>
    <property type="molecule type" value="Genomic_DNA"/>
</dbReference>
<sequence>MRPRIAEAELVQERLNTRAGSAGVKRAGVRYQTRDGALVLHAGTDHQVRVTIESGSDDIRQELERLCVGTPEGSYLISKASWAQLVSRHGHVFGAITNAT</sequence>
<gene>
    <name evidence="1" type="ORF">PTE30175_01863</name>
</gene>
<accession>A0A5E4UAQ0</accession>
<dbReference type="Proteomes" id="UP000414233">
    <property type="component" value="Unassembled WGS sequence"/>
</dbReference>
<keyword evidence="2" id="KW-1185">Reference proteome</keyword>
<dbReference type="AlphaFoldDB" id="A0A5E4UAQ0"/>
<name>A0A5E4UAQ0_9BURK</name>
<evidence type="ECO:0000313" key="2">
    <source>
        <dbReference type="Proteomes" id="UP000414233"/>
    </source>
</evidence>
<evidence type="ECO:0000313" key="1">
    <source>
        <dbReference type="EMBL" id="VVD97127.1"/>
    </source>
</evidence>
<protein>
    <submittedName>
        <fullName evidence="1">Uncharacterized protein</fullName>
    </submittedName>
</protein>
<reference evidence="1 2" key="1">
    <citation type="submission" date="2019-08" db="EMBL/GenBank/DDBJ databases">
        <authorList>
            <person name="Peeters C."/>
        </authorList>
    </citation>
    <scope>NUCLEOTIDE SEQUENCE [LARGE SCALE GENOMIC DNA]</scope>
    <source>
        <strain evidence="1 2">LMG 30175</strain>
    </source>
</reference>